<dbReference type="Proteomes" id="UP000030780">
    <property type="component" value="Unassembled WGS sequence"/>
</dbReference>
<proteinExistence type="predicted"/>
<reference evidence="1 2" key="1">
    <citation type="submission" date="2013-01" db="EMBL/GenBank/DDBJ databases">
        <authorList>
            <person name="Inman J."/>
            <person name="Zafar N."/>
            <person name="Lorenzi H."/>
            <person name="Caler E."/>
        </authorList>
    </citation>
    <scope>NUCLEOTIDE SEQUENCE [LARGE SCALE GENOMIC DNA]</scope>
    <source>
        <strain evidence="1 2">HM-3:IMSS</strain>
    </source>
</reference>
<sequence length="80" mass="9631">MMKFDINIPRYAFYLYSQSDDRLFGFGYGYGHDIFVYKENNKTESYCKQSYEYKGISNPLCGKQYPEHFTPQRIIIIEMK</sequence>
<organism evidence="1 2">
    <name type="scientific">Entamoeba histolytica HM-3:IMSS</name>
    <dbReference type="NCBI Taxonomy" id="885315"/>
    <lineage>
        <taxon>Eukaryota</taxon>
        <taxon>Amoebozoa</taxon>
        <taxon>Evosea</taxon>
        <taxon>Archamoebae</taxon>
        <taxon>Mastigamoebida</taxon>
        <taxon>Entamoebidae</taxon>
        <taxon>Entamoeba</taxon>
    </lineage>
</organism>
<evidence type="ECO:0008006" key="3">
    <source>
        <dbReference type="Google" id="ProtNLM"/>
    </source>
</evidence>
<dbReference type="OrthoDB" id="32746at2759"/>
<dbReference type="VEuPathDB" id="AmoebaDB:KM1_154900"/>
<accession>M7W2T5</accession>
<evidence type="ECO:0000313" key="2">
    <source>
        <dbReference type="Proteomes" id="UP000030780"/>
    </source>
</evidence>
<dbReference type="EMBL" id="KB637912">
    <property type="protein sequence ID" value="EMS14592.1"/>
    <property type="molecule type" value="Genomic_DNA"/>
</dbReference>
<name>M7W2T5_ENTHI</name>
<evidence type="ECO:0000313" key="1">
    <source>
        <dbReference type="EMBL" id="EMS14592.1"/>
    </source>
</evidence>
<dbReference type="AlphaFoldDB" id="M7W2T5"/>
<protein>
    <recommendedName>
        <fullName evidence="3">TLDc domain-containing protein</fullName>
    </recommendedName>
</protein>
<gene>
    <name evidence="1" type="ORF">KM1_154900</name>
</gene>